<evidence type="ECO:0000256" key="1">
    <source>
        <dbReference type="SAM" id="MobiDB-lite"/>
    </source>
</evidence>
<feature type="compositionally biased region" description="Low complexity" evidence="1">
    <location>
        <begin position="26"/>
        <end position="37"/>
    </location>
</feature>
<feature type="compositionally biased region" description="Low complexity" evidence="1">
    <location>
        <begin position="47"/>
        <end position="62"/>
    </location>
</feature>
<dbReference type="EnsemblPlants" id="AET5Gv21228000.6">
    <property type="protein sequence ID" value="AET5Gv21228000.6"/>
    <property type="gene ID" value="AET5Gv21228000"/>
</dbReference>
<reference evidence="2" key="4">
    <citation type="submission" date="2019-03" db="UniProtKB">
        <authorList>
            <consortium name="EnsemblPlants"/>
        </authorList>
    </citation>
    <scope>IDENTIFICATION</scope>
</reference>
<proteinExistence type="predicted"/>
<name>A0A453MLD8_AEGTS</name>
<dbReference type="AlphaFoldDB" id="A0A453MLD8"/>
<reference evidence="3" key="2">
    <citation type="journal article" date="2017" name="Nat. Plants">
        <title>The Aegilops tauschii genome reveals multiple impacts of transposons.</title>
        <authorList>
            <person name="Zhao G."/>
            <person name="Zou C."/>
            <person name="Li K."/>
            <person name="Wang K."/>
            <person name="Li T."/>
            <person name="Gao L."/>
            <person name="Zhang X."/>
            <person name="Wang H."/>
            <person name="Yang Z."/>
            <person name="Liu X."/>
            <person name="Jiang W."/>
            <person name="Mao L."/>
            <person name="Kong X."/>
            <person name="Jiao Y."/>
            <person name="Jia J."/>
        </authorList>
    </citation>
    <scope>NUCLEOTIDE SEQUENCE [LARGE SCALE GENOMIC DNA]</scope>
    <source>
        <strain evidence="3">cv. AL8/78</strain>
    </source>
</reference>
<accession>A0A453MLD8</accession>
<evidence type="ECO:0000313" key="2">
    <source>
        <dbReference type="EnsemblPlants" id="AET5Gv21228000.6"/>
    </source>
</evidence>
<keyword evidence="3" id="KW-1185">Reference proteome</keyword>
<reference evidence="3" key="1">
    <citation type="journal article" date="2014" name="Science">
        <title>Ancient hybridizations among the ancestral genomes of bread wheat.</title>
        <authorList>
            <consortium name="International Wheat Genome Sequencing Consortium,"/>
            <person name="Marcussen T."/>
            <person name="Sandve S.R."/>
            <person name="Heier L."/>
            <person name="Spannagl M."/>
            <person name="Pfeifer M."/>
            <person name="Jakobsen K.S."/>
            <person name="Wulff B.B."/>
            <person name="Steuernagel B."/>
            <person name="Mayer K.F."/>
            <person name="Olsen O.A."/>
        </authorList>
    </citation>
    <scope>NUCLEOTIDE SEQUENCE [LARGE SCALE GENOMIC DNA]</scope>
    <source>
        <strain evidence="3">cv. AL8/78</strain>
    </source>
</reference>
<organism evidence="2 3">
    <name type="scientific">Aegilops tauschii subsp. strangulata</name>
    <name type="common">Goatgrass</name>
    <dbReference type="NCBI Taxonomy" id="200361"/>
    <lineage>
        <taxon>Eukaryota</taxon>
        <taxon>Viridiplantae</taxon>
        <taxon>Streptophyta</taxon>
        <taxon>Embryophyta</taxon>
        <taxon>Tracheophyta</taxon>
        <taxon>Spermatophyta</taxon>
        <taxon>Magnoliopsida</taxon>
        <taxon>Liliopsida</taxon>
        <taxon>Poales</taxon>
        <taxon>Poaceae</taxon>
        <taxon>BOP clade</taxon>
        <taxon>Pooideae</taxon>
        <taxon>Triticodae</taxon>
        <taxon>Triticeae</taxon>
        <taxon>Triticinae</taxon>
        <taxon>Aegilops</taxon>
    </lineage>
</organism>
<sequence length="84" mass="8833">SFYRNAPRLNQVFIYCPPLSLFLSSPSHPSPLLQRPHLSPPPPPPDLESIPTPKSPTAPIGGAPSGPAGGVFPRGGAELRGRTD</sequence>
<feature type="compositionally biased region" description="Gly residues" evidence="1">
    <location>
        <begin position="63"/>
        <end position="73"/>
    </location>
</feature>
<evidence type="ECO:0000313" key="3">
    <source>
        <dbReference type="Proteomes" id="UP000015105"/>
    </source>
</evidence>
<reference evidence="2" key="3">
    <citation type="journal article" date="2017" name="Nature">
        <title>Genome sequence of the progenitor of the wheat D genome Aegilops tauschii.</title>
        <authorList>
            <person name="Luo M.C."/>
            <person name="Gu Y.Q."/>
            <person name="Puiu D."/>
            <person name="Wang H."/>
            <person name="Twardziok S.O."/>
            <person name="Deal K.R."/>
            <person name="Huo N."/>
            <person name="Zhu T."/>
            <person name="Wang L."/>
            <person name="Wang Y."/>
            <person name="McGuire P.E."/>
            <person name="Liu S."/>
            <person name="Long H."/>
            <person name="Ramasamy R.K."/>
            <person name="Rodriguez J.C."/>
            <person name="Van S.L."/>
            <person name="Yuan L."/>
            <person name="Wang Z."/>
            <person name="Xia Z."/>
            <person name="Xiao L."/>
            <person name="Anderson O.D."/>
            <person name="Ouyang S."/>
            <person name="Liang Y."/>
            <person name="Zimin A.V."/>
            <person name="Pertea G."/>
            <person name="Qi P."/>
            <person name="Bennetzen J.L."/>
            <person name="Dai X."/>
            <person name="Dawson M.W."/>
            <person name="Muller H.G."/>
            <person name="Kugler K."/>
            <person name="Rivarola-Duarte L."/>
            <person name="Spannagl M."/>
            <person name="Mayer K.F.X."/>
            <person name="Lu F.H."/>
            <person name="Bevan M.W."/>
            <person name="Leroy P."/>
            <person name="Li P."/>
            <person name="You F.M."/>
            <person name="Sun Q."/>
            <person name="Liu Z."/>
            <person name="Lyons E."/>
            <person name="Wicker T."/>
            <person name="Salzberg S.L."/>
            <person name="Devos K.M."/>
            <person name="Dvorak J."/>
        </authorList>
    </citation>
    <scope>NUCLEOTIDE SEQUENCE [LARGE SCALE GENOMIC DNA]</scope>
    <source>
        <strain evidence="2">cv. AL8/78</strain>
    </source>
</reference>
<feature type="region of interest" description="Disordered" evidence="1">
    <location>
        <begin position="26"/>
        <end position="84"/>
    </location>
</feature>
<reference evidence="2" key="5">
    <citation type="journal article" date="2021" name="G3 (Bethesda)">
        <title>Aegilops tauschii genome assembly Aet v5.0 features greater sequence contiguity and improved annotation.</title>
        <authorList>
            <person name="Wang L."/>
            <person name="Zhu T."/>
            <person name="Rodriguez J.C."/>
            <person name="Deal K.R."/>
            <person name="Dubcovsky J."/>
            <person name="McGuire P.E."/>
            <person name="Lux T."/>
            <person name="Spannagl M."/>
            <person name="Mayer K.F.X."/>
            <person name="Baldrich P."/>
            <person name="Meyers B.C."/>
            <person name="Huo N."/>
            <person name="Gu Y.Q."/>
            <person name="Zhou H."/>
            <person name="Devos K.M."/>
            <person name="Bennetzen J.L."/>
            <person name="Unver T."/>
            <person name="Budak H."/>
            <person name="Gulick P.J."/>
            <person name="Galiba G."/>
            <person name="Kalapos B."/>
            <person name="Nelson D.R."/>
            <person name="Li P."/>
            <person name="You F.M."/>
            <person name="Luo M.C."/>
            <person name="Dvorak J."/>
        </authorList>
    </citation>
    <scope>NUCLEOTIDE SEQUENCE [LARGE SCALE GENOMIC DNA]</scope>
    <source>
        <strain evidence="2">cv. AL8/78</strain>
    </source>
</reference>
<dbReference type="Gramene" id="AET5Gv21228000.6">
    <property type="protein sequence ID" value="AET5Gv21228000.6"/>
    <property type="gene ID" value="AET5Gv21228000"/>
</dbReference>
<dbReference type="Proteomes" id="UP000015105">
    <property type="component" value="Chromosome 5D"/>
</dbReference>
<protein>
    <submittedName>
        <fullName evidence="2">Uncharacterized protein</fullName>
    </submittedName>
</protein>